<name>A0A2P2JDL3_RHIMU</name>
<reference evidence="1" key="1">
    <citation type="submission" date="2018-02" db="EMBL/GenBank/DDBJ databases">
        <title>Rhizophora mucronata_Transcriptome.</title>
        <authorList>
            <person name="Meera S.P."/>
            <person name="Sreeshan A."/>
            <person name="Augustine A."/>
        </authorList>
    </citation>
    <scope>NUCLEOTIDE SEQUENCE</scope>
    <source>
        <tissue evidence="1">Leaf</tissue>
    </source>
</reference>
<organism evidence="1">
    <name type="scientific">Rhizophora mucronata</name>
    <name type="common">Asiatic mangrove</name>
    <dbReference type="NCBI Taxonomy" id="61149"/>
    <lineage>
        <taxon>Eukaryota</taxon>
        <taxon>Viridiplantae</taxon>
        <taxon>Streptophyta</taxon>
        <taxon>Embryophyta</taxon>
        <taxon>Tracheophyta</taxon>
        <taxon>Spermatophyta</taxon>
        <taxon>Magnoliopsida</taxon>
        <taxon>eudicotyledons</taxon>
        <taxon>Gunneridae</taxon>
        <taxon>Pentapetalae</taxon>
        <taxon>rosids</taxon>
        <taxon>fabids</taxon>
        <taxon>Malpighiales</taxon>
        <taxon>Rhizophoraceae</taxon>
        <taxon>Rhizophora</taxon>
    </lineage>
</organism>
<protein>
    <submittedName>
        <fullName evidence="1">Uncharacterized protein</fullName>
    </submittedName>
</protein>
<proteinExistence type="predicted"/>
<dbReference type="AlphaFoldDB" id="A0A2P2JDL3"/>
<accession>A0A2P2JDL3</accession>
<evidence type="ECO:0000313" key="1">
    <source>
        <dbReference type="EMBL" id="MBW91543.1"/>
    </source>
</evidence>
<sequence>MENNRMKNLIQNSPKWAIIQPLYQATPRKHKKDAIHNPNLD</sequence>
<dbReference type="EMBL" id="GGEC01011060">
    <property type="protein sequence ID" value="MBW91543.1"/>
    <property type="molecule type" value="Transcribed_RNA"/>
</dbReference>